<sequence>MVRGVLSALRRVRLPERGERPGLRRLSLRPGLGRLPGLRRLFGGPRLLHLTGPGRLRVPGRLGGPRSTIGPLPPERAGPGEGVLGRGRFTGPVGRLPVTRPRPRPRPRLRGPVARLSLRSWLLLRWVHGSTALLVRGARRTRSVSGTGQDRWVRESSAGV</sequence>
<organism evidence="1 2">
    <name type="scientific">Streptomyces tsukubensis (strain DSM 42081 / NBRC 108919 / NRRL 18488 / 9993)</name>
    <dbReference type="NCBI Taxonomy" id="1114943"/>
    <lineage>
        <taxon>Bacteria</taxon>
        <taxon>Bacillati</taxon>
        <taxon>Actinomycetota</taxon>
        <taxon>Actinomycetes</taxon>
        <taxon>Kitasatosporales</taxon>
        <taxon>Streptomycetaceae</taxon>
        <taxon>Streptomyces</taxon>
    </lineage>
</organism>
<name>I2N5J3_STRT9</name>
<keyword evidence="2" id="KW-1185">Reference proteome</keyword>
<evidence type="ECO:0000313" key="2">
    <source>
        <dbReference type="Proteomes" id="UP000005940"/>
    </source>
</evidence>
<reference evidence="1 2" key="1">
    <citation type="journal article" date="2012" name="J. Bacteriol.">
        <title>Draft genome of Streptomyces tsukubaensis NRRL 18488, the producer of the clinically important immunosuppressant tacrolimus (FK506).</title>
        <authorList>
            <person name="Barreiro C."/>
            <person name="Prieto C."/>
            <person name="Sola-Landa A."/>
            <person name="Solera E."/>
            <person name="Martinez-Castro M."/>
            <person name="Perez-Redondo R."/>
            <person name="Garcia-Estrada C."/>
            <person name="Aparicio J.F."/>
            <person name="Fernandez-Martinez L.T."/>
            <person name="Santos-Aberturas J."/>
            <person name="Salehi-Najafabadi Z."/>
            <person name="Rodriguez-Garcia A."/>
            <person name="Tauch A."/>
            <person name="Martin J.F."/>
        </authorList>
    </citation>
    <scope>NUCLEOTIDE SEQUENCE [LARGE SCALE GENOMIC DNA]</scope>
    <source>
        <strain evidence="2">DSM 42081 / NBRC 108919 / NRRL 18488 / 9993</strain>
    </source>
</reference>
<proteinExistence type="predicted"/>
<evidence type="ECO:0000313" key="1">
    <source>
        <dbReference type="EMBL" id="QKM67685.1"/>
    </source>
</evidence>
<dbReference type="Proteomes" id="UP000005940">
    <property type="component" value="Chromosome"/>
</dbReference>
<protein>
    <submittedName>
        <fullName evidence="1">Uncharacterized protein</fullName>
    </submittedName>
</protein>
<dbReference type="EMBL" id="CP029159">
    <property type="protein sequence ID" value="QKM67685.1"/>
    <property type="molecule type" value="Genomic_DNA"/>
</dbReference>
<accession>I2N5J3</accession>
<dbReference type="AlphaFoldDB" id="I2N5J3"/>
<gene>
    <name evidence="1" type="ORF">STSU_011440</name>
</gene>